<dbReference type="SUPFAM" id="SSF46894">
    <property type="entry name" value="C-terminal effector domain of the bipartite response regulators"/>
    <property type="match status" value="1"/>
</dbReference>
<dbReference type="InterPro" id="IPR011006">
    <property type="entry name" value="CheY-like_superfamily"/>
</dbReference>
<dbReference type="PROSITE" id="PS00622">
    <property type="entry name" value="HTH_LUXR_1"/>
    <property type="match status" value="1"/>
</dbReference>
<dbReference type="GO" id="GO:0003677">
    <property type="term" value="F:DNA binding"/>
    <property type="evidence" value="ECO:0007669"/>
    <property type="project" value="UniProtKB-KW"/>
</dbReference>
<evidence type="ECO:0000259" key="3">
    <source>
        <dbReference type="PROSITE" id="PS50043"/>
    </source>
</evidence>
<dbReference type="Gene3D" id="3.40.50.2300">
    <property type="match status" value="1"/>
</dbReference>
<evidence type="ECO:0000256" key="2">
    <source>
        <dbReference type="PROSITE-ProRule" id="PRU00169"/>
    </source>
</evidence>
<dbReference type="Proteomes" id="UP000323242">
    <property type="component" value="Unassembled WGS sequence"/>
</dbReference>
<gene>
    <name evidence="5" type="ORF">FY004_11315</name>
</gene>
<dbReference type="Pfam" id="PF00196">
    <property type="entry name" value="GerE"/>
    <property type="match status" value="1"/>
</dbReference>
<feature type="domain" description="Response regulatory" evidence="4">
    <location>
        <begin position="3"/>
        <end position="119"/>
    </location>
</feature>
<dbReference type="InterPro" id="IPR039420">
    <property type="entry name" value="WalR-like"/>
</dbReference>
<dbReference type="PRINTS" id="PR00038">
    <property type="entry name" value="HTHLUXR"/>
</dbReference>
<dbReference type="PANTHER" id="PTHR43214:SF42">
    <property type="entry name" value="TRANSCRIPTIONAL REGULATORY PROTEIN DESR"/>
    <property type="match status" value="1"/>
</dbReference>
<dbReference type="SMART" id="SM00421">
    <property type="entry name" value="HTH_LUXR"/>
    <property type="match status" value="1"/>
</dbReference>
<dbReference type="Pfam" id="PF00072">
    <property type="entry name" value="Response_reg"/>
    <property type="match status" value="1"/>
</dbReference>
<dbReference type="GO" id="GO:0006355">
    <property type="term" value="P:regulation of DNA-templated transcription"/>
    <property type="evidence" value="ECO:0007669"/>
    <property type="project" value="InterPro"/>
</dbReference>
<dbReference type="SUPFAM" id="SSF52172">
    <property type="entry name" value="CheY-like"/>
    <property type="match status" value="1"/>
</dbReference>
<keyword evidence="1" id="KW-0238">DNA-binding</keyword>
<dbReference type="SMART" id="SM00448">
    <property type="entry name" value="REC"/>
    <property type="match status" value="1"/>
</dbReference>
<reference evidence="5 6" key="1">
    <citation type="submission" date="2019-08" db="EMBL/GenBank/DDBJ databases">
        <title>Draft genome for granaticin producer strain Streptomyces parvus C05.</title>
        <authorList>
            <person name="Gonzalez-Pimentel J.L."/>
        </authorList>
    </citation>
    <scope>NUCLEOTIDE SEQUENCE [LARGE SCALE GENOMIC DNA]</scope>
    <source>
        <strain evidence="5 6">C05</strain>
    </source>
</reference>
<name>A0A5D4JG21_9ACTN</name>
<dbReference type="PROSITE" id="PS50110">
    <property type="entry name" value="RESPONSE_REGULATORY"/>
    <property type="match status" value="1"/>
</dbReference>
<comment type="caution">
    <text evidence="5">The sequence shown here is derived from an EMBL/GenBank/DDBJ whole genome shotgun (WGS) entry which is preliminary data.</text>
</comment>
<dbReference type="InterPro" id="IPR000792">
    <property type="entry name" value="Tscrpt_reg_LuxR_C"/>
</dbReference>
<accession>A0A5D4JG21</accession>
<dbReference type="GO" id="GO:0000160">
    <property type="term" value="P:phosphorelay signal transduction system"/>
    <property type="evidence" value="ECO:0007669"/>
    <property type="project" value="InterPro"/>
</dbReference>
<dbReference type="InterPro" id="IPR016032">
    <property type="entry name" value="Sig_transdc_resp-reg_C-effctor"/>
</dbReference>
<evidence type="ECO:0000313" key="5">
    <source>
        <dbReference type="EMBL" id="TYR64441.1"/>
    </source>
</evidence>
<protein>
    <submittedName>
        <fullName evidence="5">Response regulator transcription factor</fullName>
    </submittedName>
</protein>
<dbReference type="InterPro" id="IPR001789">
    <property type="entry name" value="Sig_transdc_resp-reg_receiver"/>
</dbReference>
<feature type="modified residue" description="4-aspartylphosphate" evidence="2">
    <location>
        <position position="54"/>
    </location>
</feature>
<feature type="domain" description="HTH luxR-type" evidence="3">
    <location>
        <begin position="134"/>
        <end position="199"/>
    </location>
</feature>
<dbReference type="CDD" id="cd06170">
    <property type="entry name" value="LuxR_C_like"/>
    <property type="match status" value="1"/>
</dbReference>
<keyword evidence="2" id="KW-0597">Phosphoprotein</keyword>
<dbReference type="AlphaFoldDB" id="A0A5D4JG21"/>
<proteinExistence type="predicted"/>
<evidence type="ECO:0000256" key="1">
    <source>
        <dbReference type="ARBA" id="ARBA00023125"/>
    </source>
</evidence>
<evidence type="ECO:0000259" key="4">
    <source>
        <dbReference type="PROSITE" id="PS50110"/>
    </source>
</evidence>
<dbReference type="RefSeq" id="WP_109197490.1">
    <property type="nucleotide sequence ID" value="NZ_VSZQ01000047.1"/>
</dbReference>
<keyword evidence="6" id="KW-1185">Reference proteome</keyword>
<dbReference type="EMBL" id="VSZQ01000047">
    <property type="protein sequence ID" value="TYR64441.1"/>
    <property type="molecule type" value="Genomic_DNA"/>
</dbReference>
<sequence>MIRILLAEDMDLVRGALVALLGLEDDLEVVAEVERGDKILPAALKARPDVAIIDIGLPVLDGLSAAALLAEELPGCRVLILTSLTRPGVLRRALDVKVSGFLPKDASPQDLAEAVRRIMAGHRAIDPQLALAAWDSAETPLTDREMEVLRLTAEGDEVPEIASRLHLSTGTVRNYLTSVVTKLNARNRVDAVRIAHESGWLV</sequence>
<dbReference type="PANTHER" id="PTHR43214">
    <property type="entry name" value="TWO-COMPONENT RESPONSE REGULATOR"/>
    <property type="match status" value="1"/>
</dbReference>
<dbReference type="PROSITE" id="PS50043">
    <property type="entry name" value="HTH_LUXR_2"/>
    <property type="match status" value="1"/>
</dbReference>
<evidence type="ECO:0000313" key="6">
    <source>
        <dbReference type="Proteomes" id="UP000323242"/>
    </source>
</evidence>
<organism evidence="5 6">
    <name type="scientific">Streptomyces parvus</name>
    <dbReference type="NCBI Taxonomy" id="66428"/>
    <lineage>
        <taxon>Bacteria</taxon>
        <taxon>Bacillati</taxon>
        <taxon>Actinomycetota</taxon>
        <taxon>Actinomycetes</taxon>
        <taxon>Kitasatosporales</taxon>
        <taxon>Streptomycetaceae</taxon>
        <taxon>Streptomyces</taxon>
    </lineage>
</organism>